<evidence type="ECO:0000256" key="4">
    <source>
        <dbReference type="ARBA" id="ARBA00022553"/>
    </source>
</evidence>
<evidence type="ECO:0000313" key="9">
    <source>
        <dbReference type="Proteomes" id="UP000216024"/>
    </source>
</evidence>
<comment type="similarity">
    <text evidence="2 6">Belongs to the anti-sigma-factor antagonist family.</text>
</comment>
<dbReference type="OrthoDB" id="9796601at2"/>
<dbReference type="NCBIfam" id="TIGR00377">
    <property type="entry name" value="ant_ant_sig"/>
    <property type="match status" value="1"/>
</dbReference>
<dbReference type="GO" id="GO:0030435">
    <property type="term" value="P:sporulation resulting in formation of a cellular spore"/>
    <property type="evidence" value="ECO:0007669"/>
    <property type="project" value="UniProtKB-KW"/>
</dbReference>
<dbReference type="SUPFAM" id="SSF52091">
    <property type="entry name" value="SpoIIaa-like"/>
    <property type="match status" value="1"/>
</dbReference>
<keyword evidence="9" id="KW-1185">Reference proteome</keyword>
<reference evidence="8 9" key="1">
    <citation type="submission" date="2017-06" db="EMBL/GenBank/DDBJ databases">
        <title>Draft genome sequence of anaerobic fermentative bacterium Anaeromicrobium sediminis DY2726D isolated from West Pacific Ocean sediments.</title>
        <authorList>
            <person name="Zeng X."/>
        </authorList>
    </citation>
    <scope>NUCLEOTIDE SEQUENCE [LARGE SCALE GENOMIC DNA]</scope>
    <source>
        <strain evidence="8 9">DY2726D</strain>
    </source>
</reference>
<evidence type="ECO:0000256" key="2">
    <source>
        <dbReference type="ARBA" id="ARBA00009013"/>
    </source>
</evidence>
<keyword evidence="4" id="KW-0597">Phosphoprotein</keyword>
<dbReference type="InterPro" id="IPR002645">
    <property type="entry name" value="STAS_dom"/>
</dbReference>
<dbReference type="NCBIfam" id="TIGR02886">
    <property type="entry name" value="spore_II_AA"/>
    <property type="match status" value="1"/>
</dbReference>
<dbReference type="InterPro" id="IPR003658">
    <property type="entry name" value="Anti-sigma_ant"/>
</dbReference>
<proteinExistence type="inferred from homology"/>
<evidence type="ECO:0000256" key="3">
    <source>
        <dbReference type="ARBA" id="ARBA00020784"/>
    </source>
</evidence>
<dbReference type="Proteomes" id="UP000216024">
    <property type="component" value="Unassembled WGS sequence"/>
</dbReference>
<dbReference type="InterPro" id="IPR014237">
    <property type="entry name" value="Anti-sigma_F_ant"/>
</dbReference>
<comment type="function">
    <text evidence="1">In the phosphorylated form it could act as an anti-anti-sigma factor that counteracts SpoIIAB and thus releases sigma f from inhibition.</text>
</comment>
<dbReference type="CDD" id="cd07043">
    <property type="entry name" value="STAS_anti-anti-sigma_factors"/>
    <property type="match status" value="1"/>
</dbReference>
<dbReference type="Pfam" id="PF01740">
    <property type="entry name" value="STAS"/>
    <property type="match status" value="1"/>
</dbReference>
<accession>A0A267MBJ3</accession>
<evidence type="ECO:0000256" key="5">
    <source>
        <dbReference type="ARBA" id="ARBA00022969"/>
    </source>
</evidence>
<dbReference type="PROSITE" id="PS50801">
    <property type="entry name" value="STAS"/>
    <property type="match status" value="1"/>
</dbReference>
<dbReference type="Gene3D" id="3.30.750.24">
    <property type="entry name" value="STAS domain"/>
    <property type="match status" value="1"/>
</dbReference>
<keyword evidence="5" id="KW-0749">Sporulation</keyword>
<comment type="caution">
    <text evidence="8">The sequence shown here is derived from an EMBL/GenBank/DDBJ whole genome shotgun (WGS) entry which is preliminary data.</text>
</comment>
<dbReference type="PANTHER" id="PTHR33495">
    <property type="entry name" value="ANTI-SIGMA FACTOR ANTAGONIST TM_1081-RELATED-RELATED"/>
    <property type="match status" value="1"/>
</dbReference>
<dbReference type="PANTHER" id="PTHR33495:SF2">
    <property type="entry name" value="ANTI-SIGMA FACTOR ANTAGONIST TM_1081-RELATED"/>
    <property type="match status" value="1"/>
</dbReference>
<sequence>MGGVGLQTSIEMINNNLVVALDGELDHHTAKEVREEIDKAINRENAKNIVFDFKKVRFMDSSGIGVVIGRFKKIKEYGGQAGVINLNDRVHKIFKMSGLLNIIKYYETKEEALENL</sequence>
<gene>
    <name evidence="8" type="primary">spoIIAA</name>
    <name evidence="8" type="ORF">CCE28_20345</name>
</gene>
<dbReference type="InterPro" id="IPR036513">
    <property type="entry name" value="STAS_dom_sf"/>
</dbReference>
<organism evidence="8 9">
    <name type="scientific">Anaeromicrobium sediminis</name>
    <dbReference type="NCBI Taxonomy" id="1478221"/>
    <lineage>
        <taxon>Bacteria</taxon>
        <taxon>Bacillati</taxon>
        <taxon>Bacillota</taxon>
        <taxon>Clostridia</taxon>
        <taxon>Peptostreptococcales</taxon>
        <taxon>Thermotaleaceae</taxon>
        <taxon>Anaeromicrobium</taxon>
    </lineage>
</organism>
<feature type="domain" description="STAS" evidence="7">
    <location>
        <begin position="6"/>
        <end position="116"/>
    </location>
</feature>
<evidence type="ECO:0000259" key="7">
    <source>
        <dbReference type="PROSITE" id="PS50801"/>
    </source>
</evidence>
<protein>
    <recommendedName>
        <fullName evidence="3 6">Anti-sigma F factor antagonist</fullName>
    </recommendedName>
    <alternativeName>
        <fullName evidence="6">Stage II sporulation protein</fullName>
    </alternativeName>
</protein>
<dbReference type="GO" id="GO:0043856">
    <property type="term" value="F:anti-sigma factor antagonist activity"/>
    <property type="evidence" value="ECO:0007669"/>
    <property type="project" value="InterPro"/>
</dbReference>
<dbReference type="EMBL" id="NIBG01000031">
    <property type="protein sequence ID" value="PAB56827.1"/>
    <property type="molecule type" value="Genomic_DNA"/>
</dbReference>
<evidence type="ECO:0000256" key="1">
    <source>
        <dbReference type="ARBA" id="ARBA00001976"/>
    </source>
</evidence>
<name>A0A267MBJ3_9FIRM</name>
<dbReference type="GO" id="GO:0045152">
    <property type="term" value="F:antisigma factor binding"/>
    <property type="evidence" value="ECO:0007669"/>
    <property type="project" value="InterPro"/>
</dbReference>
<evidence type="ECO:0000313" key="8">
    <source>
        <dbReference type="EMBL" id="PAB56827.1"/>
    </source>
</evidence>
<dbReference type="AlphaFoldDB" id="A0A267MBJ3"/>
<evidence type="ECO:0000256" key="6">
    <source>
        <dbReference type="RuleBase" id="RU003749"/>
    </source>
</evidence>